<dbReference type="GO" id="GO:0016829">
    <property type="term" value="F:lyase activity"/>
    <property type="evidence" value="ECO:0007669"/>
    <property type="project" value="InterPro"/>
</dbReference>
<comment type="caution">
    <text evidence="1">The sequence shown here is derived from an EMBL/GenBank/DDBJ whole genome shotgun (WGS) entry which is preliminary data.</text>
</comment>
<dbReference type="InParanoid" id="A0A0V0Q7S1"/>
<gene>
    <name evidence="1" type="ORF">PPERSA_08894</name>
</gene>
<dbReference type="InterPro" id="IPR042183">
    <property type="entry name" value="MmgE/PrpD_sf_1"/>
</dbReference>
<dbReference type="PANTHER" id="PTHR16943:SF8">
    <property type="entry name" value="2-METHYLCITRATE DEHYDRATASE"/>
    <property type="match status" value="1"/>
</dbReference>
<reference evidence="1 2" key="1">
    <citation type="journal article" date="2015" name="Sci. Rep.">
        <title>Genome of the facultative scuticociliatosis pathogen Pseudocohnilembus persalinus provides insight into its virulence through horizontal gene transfer.</title>
        <authorList>
            <person name="Xiong J."/>
            <person name="Wang G."/>
            <person name="Cheng J."/>
            <person name="Tian M."/>
            <person name="Pan X."/>
            <person name="Warren A."/>
            <person name="Jiang C."/>
            <person name="Yuan D."/>
            <person name="Miao W."/>
        </authorList>
    </citation>
    <scope>NUCLEOTIDE SEQUENCE [LARGE SCALE GENOMIC DNA]</scope>
    <source>
        <strain evidence="1">36N120E</strain>
    </source>
</reference>
<dbReference type="InterPro" id="IPR005656">
    <property type="entry name" value="MmgE_PrpD"/>
</dbReference>
<evidence type="ECO:0000313" key="1">
    <source>
        <dbReference type="EMBL" id="KRW98203.1"/>
    </source>
</evidence>
<protein>
    <submittedName>
        <fullName evidence="1">Uncharacterized protein</fullName>
    </submittedName>
</protein>
<dbReference type="AlphaFoldDB" id="A0A0V0Q7S1"/>
<dbReference type="PANTHER" id="PTHR16943">
    <property type="entry name" value="2-METHYLCITRATE DEHYDRATASE-RELATED"/>
    <property type="match status" value="1"/>
</dbReference>
<dbReference type="EMBL" id="LDAU01000263">
    <property type="protein sequence ID" value="KRW98203.1"/>
    <property type="molecule type" value="Genomic_DNA"/>
</dbReference>
<dbReference type="OMA" id="ANCCAVR"/>
<dbReference type="Proteomes" id="UP000054937">
    <property type="component" value="Unassembled WGS sequence"/>
</dbReference>
<proteinExistence type="predicted"/>
<accession>A0A0V0Q7S1</accession>
<evidence type="ECO:0000313" key="2">
    <source>
        <dbReference type="Proteomes" id="UP000054937"/>
    </source>
</evidence>
<dbReference type="Gene3D" id="1.10.4100.10">
    <property type="entry name" value="2-methylcitrate dehydratase PrpD"/>
    <property type="match status" value="1"/>
</dbReference>
<sequence>MKQFSTTRKLARNENQALGLGEFAIDFMKNGNPAQSVMEKTKLFHTDSVFCGISALAMKTNAPTVLKAEAMTTARSNSNNKPLKGYSRTLGSSEQVPFEKAVLANASAVREWDSNGTVFGYNPNIPGHTAGEFGHNDFYSVVLAAAHQNPNINGDMALKAMRKIM</sequence>
<organism evidence="1 2">
    <name type="scientific">Pseudocohnilembus persalinus</name>
    <name type="common">Ciliate</name>
    <dbReference type="NCBI Taxonomy" id="266149"/>
    <lineage>
        <taxon>Eukaryota</taxon>
        <taxon>Sar</taxon>
        <taxon>Alveolata</taxon>
        <taxon>Ciliophora</taxon>
        <taxon>Intramacronucleata</taxon>
        <taxon>Oligohymenophorea</taxon>
        <taxon>Scuticociliatia</taxon>
        <taxon>Philasterida</taxon>
        <taxon>Pseudocohnilembidae</taxon>
        <taxon>Pseudocohnilembus</taxon>
    </lineage>
</organism>
<dbReference type="OrthoDB" id="2018073at2759"/>
<name>A0A0V0Q7S1_PSEPJ</name>
<keyword evidence="2" id="KW-1185">Reference proteome</keyword>